<dbReference type="PROSITE" id="PS00107">
    <property type="entry name" value="PROTEIN_KINASE_ATP"/>
    <property type="match status" value="1"/>
</dbReference>
<organism evidence="9 10">
    <name type="scientific">Rhodococcus oxybenzonivorans</name>
    <dbReference type="NCBI Taxonomy" id="1990687"/>
    <lineage>
        <taxon>Bacteria</taxon>
        <taxon>Bacillati</taxon>
        <taxon>Actinomycetota</taxon>
        <taxon>Actinomycetes</taxon>
        <taxon>Mycobacteriales</taxon>
        <taxon>Nocardiaceae</taxon>
        <taxon>Rhodococcus</taxon>
    </lineage>
</organism>
<evidence type="ECO:0000313" key="10">
    <source>
        <dbReference type="Proteomes" id="UP001185863"/>
    </source>
</evidence>
<dbReference type="PROSITE" id="PS00108">
    <property type="entry name" value="PROTEIN_KINASE_ST"/>
    <property type="match status" value="1"/>
</dbReference>
<dbReference type="PANTHER" id="PTHR43289">
    <property type="entry name" value="MITOGEN-ACTIVATED PROTEIN KINASE KINASE KINASE 20-RELATED"/>
    <property type="match status" value="1"/>
</dbReference>
<dbReference type="EC" id="2.7.11.1" evidence="1"/>
<sequence length="163" mass="17838">MPDDDTESTQRQVDADVVAELAAEGFEDACIVGRGGFGIVYRCRQPTLDRVVAVKVLSPDPDHMDRARFLREQQAMGRLSGHPNIVHVLQAGITYTGRPYIVMPFHRRDSLDSWITKHGALTAAEALSVGVKLAGALETAHRAGVLHRDIKPGNILLTEYGEP</sequence>
<dbReference type="GO" id="GO:0005524">
    <property type="term" value="F:ATP binding"/>
    <property type="evidence" value="ECO:0007669"/>
    <property type="project" value="UniProtKB-UniRule"/>
</dbReference>
<dbReference type="SUPFAM" id="SSF56112">
    <property type="entry name" value="Protein kinase-like (PK-like)"/>
    <property type="match status" value="1"/>
</dbReference>
<evidence type="ECO:0000256" key="5">
    <source>
        <dbReference type="ARBA" id="ARBA00022777"/>
    </source>
</evidence>
<keyword evidence="5 9" id="KW-0418">Kinase</keyword>
<dbReference type="PANTHER" id="PTHR43289:SF6">
    <property type="entry name" value="SERINE_THREONINE-PROTEIN KINASE NEKL-3"/>
    <property type="match status" value="1"/>
</dbReference>
<dbReference type="GO" id="GO:0004674">
    <property type="term" value="F:protein serine/threonine kinase activity"/>
    <property type="evidence" value="ECO:0007669"/>
    <property type="project" value="UniProtKB-KW"/>
</dbReference>
<evidence type="ECO:0000256" key="7">
    <source>
        <dbReference type="PROSITE-ProRule" id="PRU10141"/>
    </source>
</evidence>
<keyword evidence="4 7" id="KW-0547">Nucleotide-binding</keyword>
<keyword evidence="3 9" id="KW-0808">Transferase</keyword>
<evidence type="ECO:0000313" key="9">
    <source>
        <dbReference type="EMBL" id="MDV7269143.1"/>
    </source>
</evidence>
<dbReference type="InterPro" id="IPR008271">
    <property type="entry name" value="Ser/Thr_kinase_AS"/>
</dbReference>
<dbReference type="SMART" id="SM00220">
    <property type="entry name" value="S_TKc"/>
    <property type="match status" value="1"/>
</dbReference>
<dbReference type="InterPro" id="IPR011009">
    <property type="entry name" value="Kinase-like_dom_sf"/>
</dbReference>
<feature type="non-terminal residue" evidence="9">
    <location>
        <position position="163"/>
    </location>
</feature>
<dbReference type="EMBL" id="JAWLUP010000350">
    <property type="protein sequence ID" value="MDV7269143.1"/>
    <property type="molecule type" value="Genomic_DNA"/>
</dbReference>
<feature type="binding site" evidence="7">
    <location>
        <position position="55"/>
    </location>
    <ligand>
        <name>ATP</name>
        <dbReference type="ChEBI" id="CHEBI:30616"/>
    </ligand>
</feature>
<evidence type="ECO:0000259" key="8">
    <source>
        <dbReference type="PROSITE" id="PS50011"/>
    </source>
</evidence>
<gene>
    <name evidence="9" type="ORF">R4315_32010</name>
</gene>
<evidence type="ECO:0000256" key="6">
    <source>
        <dbReference type="ARBA" id="ARBA00022840"/>
    </source>
</evidence>
<protein>
    <recommendedName>
        <fullName evidence="1">non-specific serine/threonine protein kinase</fullName>
        <ecNumber evidence="1">2.7.11.1</ecNumber>
    </recommendedName>
</protein>
<name>A0AAE4V5P4_9NOCA</name>
<comment type="caution">
    <text evidence="9">The sequence shown here is derived from an EMBL/GenBank/DDBJ whole genome shotgun (WGS) entry which is preliminary data.</text>
</comment>
<dbReference type="Gene3D" id="1.10.510.10">
    <property type="entry name" value="Transferase(Phosphotransferase) domain 1"/>
    <property type="match status" value="1"/>
</dbReference>
<evidence type="ECO:0000256" key="3">
    <source>
        <dbReference type="ARBA" id="ARBA00022679"/>
    </source>
</evidence>
<evidence type="ECO:0000256" key="1">
    <source>
        <dbReference type="ARBA" id="ARBA00012513"/>
    </source>
</evidence>
<dbReference type="Proteomes" id="UP001185863">
    <property type="component" value="Unassembled WGS sequence"/>
</dbReference>
<dbReference type="PROSITE" id="PS50011">
    <property type="entry name" value="PROTEIN_KINASE_DOM"/>
    <property type="match status" value="1"/>
</dbReference>
<keyword evidence="2" id="KW-0723">Serine/threonine-protein kinase</keyword>
<dbReference type="RefSeq" id="WP_317769458.1">
    <property type="nucleotide sequence ID" value="NZ_JAWLUP010000350.1"/>
</dbReference>
<reference evidence="9" key="1">
    <citation type="submission" date="2023-10" db="EMBL/GenBank/DDBJ databases">
        <title>Development of a sustainable strategy for remediation of hydrocarbon-contaminated territories based on the waste exchange concept.</title>
        <authorList>
            <person name="Krivoruchko A."/>
        </authorList>
    </citation>
    <scope>NUCLEOTIDE SEQUENCE</scope>
    <source>
        <strain evidence="9">IEGM 68</strain>
    </source>
</reference>
<feature type="domain" description="Protein kinase" evidence="8">
    <location>
        <begin position="26"/>
        <end position="163"/>
    </location>
</feature>
<evidence type="ECO:0000256" key="2">
    <source>
        <dbReference type="ARBA" id="ARBA00022527"/>
    </source>
</evidence>
<dbReference type="CDD" id="cd14014">
    <property type="entry name" value="STKc_PknB_like"/>
    <property type="match status" value="1"/>
</dbReference>
<dbReference type="InterPro" id="IPR017441">
    <property type="entry name" value="Protein_kinase_ATP_BS"/>
</dbReference>
<dbReference type="InterPro" id="IPR000719">
    <property type="entry name" value="Prot_kinase_dom"/>
</dbReference>
<keyword evidence="6 7" id="KW-0067">ATP-binding</keyword>
<accession>A0AAE4V5P4</accession>
<evidence type="ECO:0000256" key="4">
    <source>
        <dbReference type="ARBA" id="ARBA00022741"/>
    </source>
</evidence>
<dbReference type="Pfam" id="PF00069">
    <property type="entry name" value="Pkinase"/>
    <property type="match status" value="1"/>
</dbReference>
<proteinExistence type="predicted"/>
<dbReference type="AlphaFoldDB" id="A0AAE4V5P4"/>